<organism evidence="6 7">
    <name type="scientific">Methanochimaera problematica</name>
    <dbReference type="NCBI Taxonomy" id="2609417"/>
    <lineage>
        <taxon>Archaea</taxon>
        <taxon>Methanobacteriati</taxon>
        <taxon>Methanobacteriota</taxon>
        <taxon>Stenosarchaea group</taxon>
        <taxon>Methanomicrobia</taxon>
        <taxon>Methanomicrobiales</taxon>
        <taxon>Methanomicrobiaceae</taxon>
        <taxon>Methanochimaera</taxon>
    </lineage>
</organism>
<evidence type="ECO:0000256" key="1">
    <source>
        <dbReference type="ARBA" id="ARBA00022801"/>
    </source>
</evidence>
<keyword evidence="2" id="KW-0442">Lipid degradation</keyword>
<feature type="domain" description="PLD phosphodiesterase" evidence="5">
    <location>
        <begin position="466"/>
        <end position="493"/>
    </location>
</feature>
<feature type="transmembrane region" description="Helical" evidence="4">
    <location>
        <begin position="541"/>
        <end position="560"/>
    </location>
</feature>
<keyword evidence="1" id="KW-0378">Hydrolase</keyword>
<keyword evidence="4" id="KW-0472">Membrane</keyword>
<evidence type="ECO:0000313" key="6">
    <source>
        <dbReference type="EMBL" id="WOF17022.1"/>
    </source>
</evidence>
<dbReference type="CDD" id="cd09128">
    <property type="entry name" value="PLDc_unchar1_2"/>
    <property type="match status" value="1"/>
</dbReference>
<evidence type="ECO:0000256" key="2">
    <source>
        <dbReference type="ARBA" id="ARBA00022963"/>
    </source>
</evidence>
<proteinExistence type="predicted"/>
<evidence type="ECO:0000259" key="5">
    <source>
        <dbReference type="PROSITE" id="PS50035"/>
    </source>
</evidence>
<evidence type="ECO:0000256" key="3">
    <source>
        <dbReference type="ARBA" id="ARBA00023098"/>
    </source>
</evidence>
<dbReference type="RefSeq" id="WP_317136474.1">
    <property type="nucleotide sequence ID" value="NZ_CP043875.1"/>
</dbReference>
<protein>
    <submittedName>
        <fullName evidence="6">Phospholipase</fullName>
    </submittedName>
</protein>
<dbReference type="Proteomes" id="UP001301797">
    <property type="component" value="Chromosome"/>
</dbReference>
<feature type="domain" description="PLD phosphodiesterase" evidence="5">
    <location>
        <begin position="269"/>
        <end position="296"/>
    </location>
</feature>
<reference evidence="6 7" key="1">
    <citation type="submission" date="2019-09" db="EMBL/GenBank/DDBJ databases">
        <title>The complete genome of Methanoplanus sp. FWC-SCC4.</title>
        <authorList>
            <person name="Chen S.-C."/>
            <person name="Zhou Y.-Z."/>
            <person name="Lai M.-C."/>
        </authorList>
    </citation>
    <scope>NUCLEOTIDE SEQUENCE [LARGE SCALE GENOMIC DNA]</scope>
    <source>
        <strain evidence="6 7">FWC-SCC4</strain>
    </source>
</reference>
<dbReference type="EMBL" id="CP043875">
    <property type="protein sequence ID" value="WOF17022.1"/>
    <property type="molecule type" value="Genomic_DNA"/>
</dbReference>
<dbReference type="SUPFAM" id="SSF56024">
    <property type="entry name" value="Phospholipase D/nuclease"/>
    <property type="match status" value="2"/>
</dbReference>
<dbReference type="InterPro" id="IPR001736">
    <property type="entry name" value="PLipase_D/transphosphatidylase"/>
</dbReference>
<gene>
    <name evidence="6" type="ORF">F1737_10200</name>
</gene>
<dbReference type="Pfam" id="PF13091">
    <property type="entry name" value="PLDc_2"/>
    <property type="match status" value="2"/>
</dbReference>
<dbReference type="GO" id="GO:0016891">
    <property type="term" value="F:RNA endonuclease activity producing 5'-phosphomonoesters, hydrolytic mechanism"/>
    <property type="evidence" value="ECO:0007669"/>
    <property type="project" value="TreeGrafter"/>
</dbReference>
<dbReference type="PANTHER" id="PTHR43856:SF1">
    <property type="entry name" value="MITOCHONDRIAL CARDIOLIPIN HYDROLASE"/>
    <property type="match status" value="1"/>
</dbReference>
<keyword evidence="7" id="KW-1185">Reference proteome</keyword>
<name>A0AA97FDT9_9EURY</name>
<dbReference type="InterPro" id="IPR051406">
    <property type="entry name" value="PLD_domain"/>
</dbReference>
<dbReference type="PROSITE" id="PS51257">
    <property type="entry name" value="PROKAR_LIPOPROTEIN"/>
    <property type="match status" value="1"/>
</dbReference>
<keyword evidence="4" id="KW-0812">Transmembrane</keyword>
<evidence type="ECO:0000256" key="4">
    <source>
        <dbReference type="SAM" id="Phobius"/>
    </source>
</evidence>
<dbReference type="SMART" id="SM00155">
    <property type="entry name" value="PLDc"/>
    <property type="match status" value="2"/>
</dbReference>
<sequence>MKILRITILLFVLFFSLSGFGCALEITSFCPDTWMKGEGDEFFEITGEGSLFGISISDGEGSVRFPEGSAIKGSLVVAREGSAYRAVHGEFPDYEIYGTESNVPDMMRFGRFQMGNSGDELILKKGETVIFEVSWPYDVCKREGQVHVFSDGVWDKRPVFIGQSDFKAQTYENVNLTVFVSPDCSYDVLSSAFRDASEYILINVYEFSNPKIAGIVGSKAKSGVKVSMLLEGGPVGGIPSSEYYVASVLNESGVPVYSMETENGIHHSPYRYDHAKYVVFDGESVLLASENFGVTGFPKRGSAGNRGFGVYIRDEGVAGYFESVFETDVSSPFVSEFKQKIGTPDKSSLPDYDPVFEAQTFEGASVTPVISPDTSCLIRELIESARVSVDIEQAYIKNWSSGDNPYLEAAISAAERGVRVRVLLDSYWYNVNGENDNDEMADYINSRAEAENLPLEARTVSLSKTGFEKIHNKGVIVDGSRVLVSSVNWNENSPQFNREAGVIIEHQGVGEYFGRVFDYDWEGGEGVNPWISDVFLEDGDYGLKNLLAVFVIAIFIGLYVKRRR</sequence>
<dbReference type="PROSITE" id="PS50035">
    <property type="entry name" value="PLD"/>
    <property type="match status" value="2"/>
</dbReference>
<dbReference type="KEGG" id="mefw:F1737_10200"/>
<dbReference type="GO" id="GO:0016042">
    <property type="term" value="P:lipid catabolic process"/>
    <property type="evidence" value="ECO:0007669"/>
    <property type="project" value="UniProtKB-KW"/>
</dbReference>
<dbReference type="Gene3D" id="3.30.870.10">
    <property type="entry name" value="Endonuclease Chain A"/>
    <property type="match status" value="2"/>
</dbReference>
<accession>A0AA97FDT9</accession>
<dbReference type="AlphaFoldDB" id="A0AA97FDT9"/>
<dbReference type="InterPro" id="IPR025202">
    <property type="entry name" value="PLD-like_dom"/>
</dbReference>
<dbReference type="GeneID" id="85230543"/>
<dbReference type="PANTHER" id="PTHR43856">
    <property type="entry name" value="CARDIOLIPIN HYDROLASE"/>
    <property type="match status" value="1"/>
</dbReference>
<keyword evidence="3" id="KW-0443">Lipid metabolism</keyword>
<evidence type="ECO:0000313" key="7">
    <source>
        <dbReference type="Proteomes" id="UP001301797"/>
    </source>
</evidence>
<keyword evidence="4" id="KW-1133">Transmembrane helix</keyword>